<organism evidence="1">
    <name type="scientific">marine sediment metagenome</name>
    <dbReference type="NCBI Taxonomy" id="412755"/>
    <lineage>
        <taxon>unclassified sequences</taxon>
        <taxon>metagenomes</taxon>
        <taxon>ecological metagenomes</taxon>
    </lineage>
</organism>
<sequence>MRCLPFITLLGQLSLQENQPEQAKKYFRKAVDINPRLTIGYRSLARIHMTDNRPDSAEKVILEGLAVVPDDTVLTMTLASIYEKKLEFEKAISLYETLLDKNPDILIAKNNLASLLTDHRTDEASLSKARNLASEFKNSKIPYFRDTYAWASLNAGASVEESVVILEDIVKESEKTAVFNYHLGMAYLKQGNKGEASQYL</sequence>
<dbReference type="PROSITE" id="PS50005">
    <property type="entry name" value="TPR"/>
    <property type="match status" value="2"/>
</dbReference>
<dbReference type="PANTHER" id="PTHR12558">
    <property type="entry name" value="CELL DIVISION CYCLE 16,23,27"/>
    <property type="match status" value="1"/>
</dbReference>
<dbReference type="SUPFAM" id="SSF48452">
    <property type="entry name" value="TPR-like"/>
    <property type="match status" value="1"/>
</dbReference>
<dbReference type="InterPro" id="IPR019734">
    <property type="entry name" value="TPR_rpt"/>
</dbReference>
<reference evidence="1" key="1">
    <citation type="journal article" date="2014" name="Front. Microbiol.">
        <title>High frequency of phylogenetically diverse reductive dehalogenase-homologous genes in deep subseafloor sedimentary metagenomes.</title>
        <authorList>
            <person name="Kawai M."/>
            <person name="Futagami T."/>
            <person name="Toyoda A."/>
            <person name="Takaki Y."/>
            <person name="Nishi S."/>
            <person name="Hori S."/>
            <person name="Arai W."/>
            <person name="Tsubouchi T."/>
            <person name="Morono Y."/>
            <person name="Uchiyama I."/>
            <person name="Ito T."/>
            <person name="Fujiyama A."/>
            <person name="Inagaki F."/>
            <person name="Takami H."/>
        </authorList>
    </citation>
    <scope>NUCLEOTIDE SEQUENCE</scope>
    <source>
        <strain evidence="1">Expedition CK06-06</strain>
    </source>
</reference>
<proteinExistence type="predicted"/>
<gene>
    <name evidence="1" type="ORF">S01H4_16064</name>
</gene>
<comment type="caution">
    <text evidence="1">The sequence shown here is derived from an EMBL/GenBank/DDBJ whole genome shotgun (WGS) entry which is preliminary data.</text>
</comment>
<evidence type="ECO:0000313" key="1">
    <source>
        <dbReference type="EMBL" id="GAG53754.1"/>
    </source>
</evidence>
<dbReference type="PANTHER" id="PTHR12558:SF13">
    <property type="entry name" value="CELL DIVISION CYCLE PROTEIN 27 HOMOLOG"/>
    <property type="match status" value="1"/>
</dbReference>
<dbReference type="AlphaFoldDB" id="X0YD17"/>
<dbReference type="InterPro" id="IPR011990">
    <property type="entry name" value="TPR-like_helical_dom_sf"/>
</dbReference>
<dbReference type="Gene3D" id="1.25.40.10">
    <property type="entry name" value="Tetratricopeptide repeat domain"/>
    <property type="match status" value="1"/>
</dbReference>
<dbReference type="SMART" id="SM00028">
    <property type="entry name" value="TPR"/>
    <property type="match status" value="3"/>
</dbReference>
<dbReference type="Pfam" id="PF14559">
    <property type="entry name" value="TPR_19"/>
    <property type="match status" value="1"/>
</dbReference>
<dbReference type="EMBL" id="BART01007037">
    <property type="protein sequence ID" value="GAG53754.1"/>
    <property type="molecule type" value="Genomic_DNA"/>
</dbReference>
<dbReference type="Pfam" id="PF13181">
    <property type="entry name" value="TPR_8"/>
    <property type="match status" value="1"/>
</dbReference>
<accession>X0YD17</accession>
<feature type="non-terminal residue" evidence="1">
    <location>
        <position position="200"/>
    </location>
</feature>
<name>X0YD17_9ZZZZ</name>
<dbReference type="Pfam" id="PF13176">
    <property type="entry name" value="TPR_7"/>
    <property type="match status" value="1"/>
</dbReference>
<protein>
    <submittedName>
        <fullName evidence="1">Uncharacterized protein</fullName>
    </submittedName>
</protein>